<organism evidence="1 2">
    <name type="scientific">Pseudomarimonas arenosa</name>
    <dbReference type="NCBI Taxonomy" id="2774145"/>
    <lineage>
        <taxon>Bacteria</taxon>
        <taxon>Pseudomonadati</taxon>
        <taxon>Pseudomonadota</taxon>
        <taxon>Gammaproteobacteria</taxon>
        <taxon>Lysobacterales</taxon>
        <taxon>Lysobacteraceae</taxon>
        <taxon>Pseudomarimonas</taxon>
    </lineage>
</organism>
<dbReference type="EMBL" id="JACYTR010000010">
    <property type="protein sequence ID" value="MBD8525590.1"/>
    <property type="molecule type" value="Genomic_DNA"/>
</dbReference>
<accession>A0AAW3ZJG5</accession>
<dbReference type="RefSeq" id="WP_192028935.1">
    <property type="nucleotide sequence ID" value="NZ_JACYTR010000010.1"/>
</dbReference>
<comment type="caution">
    <text evidence="1">The sequence shown here is derived from an EMBL/GenBank/DDBJ whole genome shotgun (WGS) entry which is preliminary data.</text>
</comment>
<dbReference type="InterPro" id="IPR027417">
    <property type="entry name" value="P-loop_NTPase"/>
</dbReference>
<dbReference type="AlphaFoldDB" id="A0AAW3ZJG5"/>
<dbReference type="Gene3D" id="3.40.50.300">
    <property type="entry name" value="P-loop containing nucleotide triphosphate hydrolases"/>
    <property type="match status" value="1"/>
</dbReference>
<sequence length="155" mass="16465">MSLRPFKLALLGDRNAGRSSVVSVLSGKPCPNHPGISVARWVEPGSGVCFDIWDVNSRSSLEALGQSFIAGSEAVVAVADLSRSESLIAAQHSLRAAFELLGPRPAMLLLNRRQGTVVPATPADNMPWPQFEIDAARGEGVAEAFADLARRMPST</sequence>
<protein>
    <submittedName>
        <fullName evidence="1">GTPase domain-containing protein</fullName>
    </submittedName>
</protein>
<name>A0AAW3ZJG5_9GAMM</name>
<evidence type="ECO:0000313" key="2">
    <source>
        <dbReference type="Proteomes" id="UP000613768"/>
    </source>
</evidence>
<proteinExistence type="predicted"/>
<dbReference type="SUPFAM" id="SSF52540">
    <property type="entry name" value="P-loop containing nucleoside triphosphate hydrolases"/>
    <property type="match status" value="1"/>
</dbReference>
<gene>
    <name evidence="1" type="ORF">IFO71_07535</name>
</gene>
<keyword evidence="2" id="KW-1185">Reference proteome</keyword>
<evidence type="ECO:0000313" key="1">
    <source>
        <dbReference type="EMBL" id="MBD8525590.1"/>
    </source>
</evidence>
<dbReference type="Proteomes" id="UP000613768">
    <property type="component" value="Unassembled WGS sequence"/>
</dbReference>
<dbReference type="PRINTS" id="PR00449">
    <property type="entry name" value="RASTRNSFRMNG"/>
</dbReference>
<reference evidence="1 2" key="1">
    <citation type="submission" date="2020-09" db="EMBL/GenBank/DDBJ databases">
        <title>Pseudoxanthomonas sp. CAU 1598 isolated from sand of Yaerae Beach.</title>
        <authorList>
            <person name="Kim W."/>
        </authorList>
    </citation>
    <scope>NUCLEOTIDE SEQUENCE [LARGE SCALE GENOMIC DNA]</scope>
    <source>
        <strain evidence="1 2">CAU 1598</strain>
    </source>
</reference>